<evidence type="ECO:0000313" key="3">
    <source>
        <dbReference type="Proteomes" id="UP001482620"/>
    </source>
</evidence>
<feature type="region of interest" description="Disordered" evidence="1">
    <location>
        <begin position="67"/>
        <end position="108"/>
    </location>
</feature>
<name>A0ABV0U0J7_9TELE</name>
<protein>
    <submittedName>
        <fullName evidence="2">Uncharacterized protein</fullName>
    </submittedName>
</protein>
<proteinExistence type="predicted"/>
<dbReference type="EMBL" id="JAHRIQ010049584">
    <property type="protein sequence ID" value="MEQ2237726.1"/>
    <property type="molecule type" value="Genomic_DNA"/>
</dbReference>
<gene>
    <name evidence="2" type="ORF">ILYODFUR_026014</name>
</gene>
<reference evidence="2 3" key="1">
    <citation type="submission" date="2021-06" db="EMBL/GenBank/DDBJ databases">
        <authorList>
            <person name="Palmer J.M."/>
        </authorList>
    </citation>
    <scope>NUCLEOTIDE SEQUENCE [LARGE SCALE GENOMIC DNA]</scope>
    <source>
        <strain evidence="3">if_2019</strain>
        <tissue evidence="2">Muscle</tissue>
    </source>
</reference>
<keyword evidence="3" id="KW-1185">Reference proteome</keyword>
<evidence type="ECO:0000313" key="2">
    <source>
        <dbReference type="EMBL" id="MEQ2237726.1"/>
    </source>
</evidence>
<sequence length="138" mass="14751">MMKGADGFLKLPACIRSEETIFSPDSSGSSDILGLYQCPSPYVFYSTSSLSSSPGVASSSECLELSTLHEETEEEGESVVDSNTGPGRDEVDVEASGNSRLPKASQERDEVDGWISPALISAVRTVLLHLLNVTCDKF</sequence>
<organism evidence="2 3">
    <name type="scientific">Ilyodon furcidens</name>
    <name type="common">goldbreast splitfin</name>
    <dbReference type="NCBI Taxonomy" id="33524"/>
    <lineage>
        <taxon>Eukaryota</taxon>
        <taxon>Metazoa</taxon>
        <taxon>Chordata</taxon>
        <taxon>Craniata</taxon>
        <taxon>Vertebrata</taxon>
        <taxon>Euteleostomi</taxon>
        <taxon>Actinopterygii</taxon>
        <taxon>Neopterygii</taxon>
        <taxon>Teleostei</taxon>
        <taxon>Neoteleostei</taxon>
        <taxon>Acanthomorphata</taxon>
        <taxon>Ovalentaria</taxon>
        <taxon>Atherinomorphae</taxon>
        <taxon>Cyprinodontiformes</taxon>
        <taxon>Goodeidae</taxon>
        <taxon>Ilyodon</taxon>
    </lineage>
</organism>
<accession>A0ABV0U0J7</accession>
<comment type="caution">
    <text evidence="2">The sequence shown here is derived from an EMBL/GenBank/DDBJ whole genome shotgun (WGS) entry which is preliminary data.</text>
</comment>
<evidence type="ECO:0000256" key="1">
    <source>
        <dbReference type="SAM" id="MobiDB-lite"/>
    </source>
</evidence>
<dbReference type="Proteomes" id="UP001482620">
    <property type="component" value="Unassembled WGS sequence"/>
</dbReference>